<keyword evidence="7" id="KW-0413">Isomerase</keyword>
<comment type="similarity">
    <text evidence="1">Belongs to the helicase family. UvrD subfamily.</text>
</comment>
<dbReference type="InterPro" id="IPR014017">
    <property type="entry name" value="DNA_helicase_UvrD-like_C"/>
</dbReference>
<evidence type="ECO:0000256" key="7">
    <source>
        <dbReference type="ARBA" id="ARBA00023235"/>
    </source>
</evidence>
<evidence type="ECO:0000259" key="11">
    <source>
        <dbReference type="PROSITE" id="PS51198"/>
    </source>
</evidence>
<dbReference type="EC" id="5.6.2.4" evidence="9"/>
<dbReference type="InterPro" id="IPR000212">
    <property type="entry name" value="DNA_helicase_UvrD/REP"/>
</dbReference>
<dbReference type="PANTHER" id="PTHR11070">
    <property type="entry name" value="UVRD / RECB / PCRA DNA HELICASE FAMILY MEMBER"/>
    <property type="match status" value="1"/>
</dbReference>
<dbReference type="InterPro" id="IPR013986">
    <property type="entry name" value="DExx_box_DNA_helicase_dom_sf"/>
</dbReference>
<evidence type="ECO:0000313" key="13">
    <source>
        <dbReference type="EMBL" id="VAW43407.1"/>
    </source>
</evidence>
<feature type="domain" description="UvrD-like helicase ATP-binding" evidence="11">
    <location>
        <begin position="4"/>
        <end position="326"/>
    </location>
</feature>
<evidence type="ECO:0000256" key="6">
    <source>
        <dbReference type="ARBA" id="ARBA00023125"/>
    </source>
</evidence>
<dbReference type="GO" id="GO:0043138">
    <property type="term" value="F:3'-5' DNA helicase activity"/>
    <property type="evidence" value="ECO:0007669"/>
    <property type="project" value="UniProtKB-EC"/>
</dbReference>
<keyword evidence="4 13" id="KW-0347">Helicase</keyword>
<dbReference type="Gene3D" id="1.10.10.160">
    <property type="match status" value="1"/>
</dbReference>
<gene>
    <name evidence="13" type="ORF">MNBD_CHLOROFLEXI01-2845</name>
</gene>
<evidence type="ECO:0000256" key="5">
    <source>
        <dbReference type="ARBA" id="ARBA00022840"/>
    </source>
</evidence>
<accession>A0A3B0VYB4</accession>
<evidence type="ECO:0000256" key="2">
    <source>
        <dbReference type="ARBA" id="ARBA00022741"/>
    </source>
</evidence>
<dbReference type="GO" id="GO:0003677">
    <property type="term" value="F:DNA binding"/>
    <property type="evidence" value="ECO:0007669"/>
    <property type="project" value="UniProtKB-KW"/>
</dbReference>
<reference evidence="13" key="1">
    <citation type="submission" date="2018-06" db="EMBL/GenBank/DDBJ databases">
        <authorList>
            <person name="Zhirakovskaya E."/>
        </authorList>
    </citation>
    <scope>NUCLEOTIDE SEQUENCE</scope>
</reference>
<dbReference type="SUPFAM" id="SSF52540">
    <property type="entry name" value="P-loop containing nucleoside triphosphate hydrolases"/>
    <property type="match status" value="1"/>
</dbReference>
<comment type="catalytic activity">
    <reaction evidence="10">
        <text>ATP + H2O = ADP + phosphate + H(+)</text>
        <dbReference type="Rhea" id="RHEA:13065"/>
        <dbReference type="ChEBI" id="CHEBI:15377"/>
        <dbReference type="ChEBI" id="CHEBI:15378"/>
        <dbReference type="ChEBI" id="CHEBI:30616"/>
        <dbReference type="ChEBI" id="CHEBI:43474"/>
        <dbReference type="ChEBI" id="CHEBI:456216"/>
        <dbReference type="EC" id="5.6.2.4"/>
    </reaction>
</comment>
<dbReference type="PROSITE" id="PS51198">
    <property type="entry name" value="UVRD_HELICASE_ATP_BIND"/>
    <property type="match status" value="1"/>
</dbReference>
<evidence type="ECO:0000256" key="4">
    <source>
        <dbReference type="ARBA" id="ARBA00022806"/>
    </source>
</evidence>
<keyword evidence="5" id="KW-0067">ATP-binding</keyword>
<dbReference type="PANTHER" id="PTHR11070:SF2">
    <property type="entry name" value="ATP-DEPENDENT DNA HELICASE SRS2"/>
    <property type="match status" value="1"/>
</dbReference>
<keyword evidence="2" id="KW-0547">Nucleotide-binding</keyword>
<dbReference type="InterPro" id="IPR014016">
    <property type="entry name" value="UvrD-like_ATP-bd"/>
</dbReference>
<evidence type="ECO:0000259" key="12">
    <source>
        <dbReference type="PROSITE" id="PS51217"/>
    </source>
</evidence>
<dbReference type="GO" id="GO:0005524">
    <property type="term" value="F:ATP binding"/>
    <property type="evidence" value="ECO:0007669"/>
    <property type="project" value="UniProtKB-KW"/>
</dbReference>
<protein>
    <recommendedName>
        <fullName evidence="9">DNA 3'-5' helicase</fullName>
        <ecNumber evidence="9">5.6.2.4</ecNumber>
    </recommendedName>
</protein>
<dbReference type="EMBL" id="UOEU01001078">
    <property type="protein sequence ID" value="VAW43407.1"/>
    <property type="molecule type" value="Genomic_DNA"/>
</dbReference>
<dbReference type="Pfam" id="PF00580">
    <property type="entry name" value="UvrD-helicase"/>
    <property type="match status" value="1"/>
</dbReference>
<evidence type="ECO:0000256" key="8">
    <source>
        <dbReference type="ARBA" id="ARBA00034617"/>
    </source>
</evidence>
<keyword evidence="6" id="KW-0238">DNA-binding</keyword>
<comment type="catalytic activity">
    <reaction evidence="8">
        <text>Couples ATP hydrolysis with the unwinding of duplex DNA by translocating in the 3'-5' direction.</text>
        <dbReference type="EC" id="5.6.2.4"/>
    </reaction>
</comment>
<evidence type="ECO:0000256" key="1">
    <source>
        <dbReference type="ARBA" id="ARBA00009922"/>
    </source>
</evidence>
<keyword evidence="3" id="KW-0378">Hydrolase</keyword>
<organism evidence="13">
    <name type="scientific">hydrothermal vent metagenome</name>
    <dbReference type="NCBI Taxonomy" id="652676"/>
    <lineage>
        <taxon>unclassified sequences</taxon>
        <taxon>metagenomes</taxon>
        <taxon>ecological metagenomes</taxon>
    </lineage>
</organism>
<dbReference type="Pfam" id="PF13361">
    <property type="entry name" value="UvrD_C"/>
    <property type="match status" value="1"/>
</dbReference>
<dbReference type="Gene3D" id="1.10.486.10">
    <property type="entry name" value="PCRA, domain 4"/>
    <property type="match status" value="1"/>
</dbReference>
<dbReference type="GO" id="GO:0000725">
    <property type="term" value="P:recombinational repair"/>
    <property type="evidence" value="ECO:0007669"/>
    <property type="project" value="TreeGrafter"/>
</dbReference>
<evidence type="ECO:0000256" key="3">
    <source>
        <dbReference type="ARBA" id="ARBA00022801"/>
    </source>
</evidence>
<dbReference type="GO" id="GO:0033202">
    <property type="term" value="C:DNA helicase complex"/>
    <property type="evidence" value="ECO:0007669"/>
    <property type="project" value="TreeGrafter"/>
</dbReference>
<feature type="domain" description="UvrD-like helicase C-terminal" evidence="12">
    <location>
        <begin position="347"/>
        <end position="637"/>
    </location>
</feature>
<dbReference type="PROSITE" id="PS51217">
    <property type="entry name" value="UVRD_HELICASE_CTER"/>
    <property type="match status" value="1"/>
</dbReference>
<evidence type="ECO:0000256" key="10">
    <source>
        <dbReference type="ARBA" id="ARBA00048988"/>
    </source>
</evidence>
<sequence>MNELQLRPAQAKILEYENGRLAISAVPGSGKTFTLSLLAAKLIANGRIDPNQQQILIVTYLNASVDNFKVRVRQQLEAKGLLPVGFDVRTLHSLAKEIVNMAEGGFGEDAGVNVLGDGQATHFLAQAFDQWKENHPHIWQQFLTDDSPQSQTRWRETVKKAAKAFIQTAKNERYRPDQIVQRLESGDLRLETEASNLQSQVNQSPLLWMMAGIYGRYQTILDRQGVLDFDDLIWQAVNLLEQRSGLAESLRQRWPYILEDEAQDSVPLQEALIGRLAGEDGNWVRVGDPNQAITSTFTAAHPRFFNAFADRSEVVSLPLPNSGRCAPLILGAANALLHWVIDKHPVPEVRSSTFRRQNIEPTPLGDAQPNPPDSEAAIRIRVYKHREDEELPQVAKLAVRYTQNLPDQTVAILVPTNNLGHQIAQHLDDLDADYDNLLRGGVREREIVTVMHAVLSVLADPLDKKAITAAHASLHALGHPVALLPDEELPQFHTLLRSVHQPESLLYPHDEDGVAQALPAGVATAEQIGAAARFAAFLRELLALRPLPIDDLALALGDELFAWGEVHESDLATAYQIATLLRRWRDAQPDWRLPELVAELGNVVSGRRSLPLSKPTDSGYEPAPGRITLTTQHSAKGLEWDAVFLVGVDGTWIPSNLDAYFMGVSDIFGGDPTAEVVAQLRYLMEGDAGIYNGRSATESAHIDIIAERLRLLYVGISRARRFLQLSRSRATRSYNKERDAEPATVMGVLYRYLKGRGE</sequence>
<dbReference type="InterPro" id="IPR027417">
    <property type="entry name" value="P-loop_NTPase"/>
</dbReference>
<evidence type="ECO:0000256" key="9">
    <source>
        <dbReference type="ARBA" id="ARBA00034808"/>
    </source>
</evidence>
<dbReference type="GO" id="GO:0016787">
    <property type="term" value="F:hydrolase activity"/>
    <property type="evidence" value="ECO:0007669"/>
    <property type="project" value="UniProtKB-KW"/>
</dbReference>
<dbReference type="Gene3D" id="3.40.50.300">
    <property type="entry name" value="P-loop containing nucleotide triphosphate hydrolases"/>
    <property type="match status" value="2"/>
</dbReference>
<name>A0A3B0VYB4_9ZZZZ</name>
<dbReference type="GO" id="GO:0005829">
    <property type="term" value="C:cytosol"/>
    <property type="evidence" value="ECO:0007669"/>
    <property type="project" value="TreeGrafter"/>
</dbReference>
<dbReference type="AlphaFoldDB" id="A0A3B0VYB4"/>
<proteinExistence type="inferred from homology"/>